<accession>A0ABM8P602</accession>
<comment type="caution">
    <text evidence="1">The sequence shown here is derived from an EMBL/GenBank/DDBJ whole genome shotgun (WGS) entry which is preliminary data.</text>
</comment>
<proteinExistence type="predicted"/>
<organism evidence="1 2">
    <name type="scientific">Paraburkholderia metrosideri</name>
    <dbReference type="NCBI Taxonomy" id="580937"/>
    <lineage>
        <taxon>Bacteria</taxon>
        <taxon>Pseudomonadati</taxon>
        <taxon>Pseudomonadota</taxon>
        <taxon>Betaproteobacteria</taxon>
        <taxon>Burkholderiales</taxon>
        <taxon>Burkholderiaceae</taxon>
        <taxon>Paraburkholderia</taxon>
    </lineage>
</organism>
<keyword evidence="2" id="KW-1185">Reference proteome</keyword>
<protein>
    <submittedName>
        <fullName evidence="1">Uncharacterized protein</fullName>
    </submittedName>
</protein>
<name>A0ABM8P602_9BURK</name>
<dbReference type="Proteomes" id="UP000598032">
    <property type="component" value="Unassembled WGS sequence"/>
</dbReference>
<gene>
    <name evidence="1" type="ORF">LMG28140_06092</name>
</gene>
<evidence type="ECO:0000313" key="2">
    <source>
        <dbReference type="Proteomes" id="UP000598032"/>
    </source>
</evidence>
<dbReference type="EMBL" id="CAJHCP010000017">
    <property type="protein sequence ID" value="CAD6557176.1"/>
    <property type="molecule type" value="Genomic_DNA"/>
</dbReference>
<reference evidence="1 2" key="1">
    <citation type="submission" date="2020-10" db="EMBL/GenBank/DDBJ databases">
        <authorList>
            <person name="Peeters C."/>
        </authorList>
    </citation>
    <scope>NUCLEOTIDE SEQUENCE [LARGE SCALE GENOMIC DNA]</scope>
    <source>
        <strain evidence="1 2">LMG 28140</strain>
    </source>
</reference>
<evidence type="ECO:0000313" key="1">
    <source>
        <dbReference type="EMBL" id="CAD6557176.1"/>
    </source>
</evidence>
<sequence length="30" mass="2878">MPQALLEAAQALCRGAGAVRPGNAGVCGPV</sequence>